<feature type="compositionally biased region" description="Basic and acidic residues" evidence="1">
    <location>
        <begin position="97"/>
        <end position="106"/>
    </location>
</feature>
<dbReference type="OrthoDB" id="6159439at2759"/>
<name>A0A8D2CVA6_SCIVU</name>
<keyword evidence="3" id="KW-1185">Reference proteome</keyword>
<reference evidence="2" key="2">
    <citation type="submission" date="2025-09" db="UniProtKB">
        <authorList>
            <consortium name="Ensembl"/>
        </authorList>
    </citation>
    <scope>IDENTIFICATION</scope>
</reference>
<dbReference type="Proteomes" id="UP000694564">
    <property type="component" value="Chromosome 8"/>
</dbReference>
<evidence type="ECO:0000313" key="2">
    <source>
        <dbReference type="Ensembl" id="ENSSVLP00005015305.1"/>
    </source>
</evidence>
<feature type="region of interest" description="Disordered" evidence="1">
    <location>
        <begin position="1"/>
        <end position="25"/>
    </location>
</feature>
<reference evidence="2" key="1">
    <citation type="submission" date="2025-08" db="UniProtKB">
        <authorList>
            <consortium name="Ensembl"/>
        </authorList>
    </citation>
    <scope>IDENTIFICATION</scope>
</reference>
<organism evidence="2 3">
    <name type="scientific">Sciurus vulgaris</name>
    <name type="common">Eurasian red squirrel</name>
    <dbReference type="NCBI Taxonomy" id="55149"/>
    <lineage>
        <taxon>Eukaryota</taxon>
        <taxon>Metazoa</taxon>
        <taxon>Chordata</taxon>
        <taxon>Craniata</taxon>
        <taxon>Vertebrata</taxon>
        <taxon>Euteleostomi</taxon>
        <taxon>Mammalia</taxon>
        <taxon>Eutheria</taxon>
        <taxon>Euarchontoglires</taxon>
        <taxon>Glires</taxon>
        <taxon>Rodentia</taxon>
        <taxon>Sciuromorpha</taxon>
        <taxon>Sciuridae</taxon>
        <taxon>Sciurinae</taxon>
        <taxon>Sciurini</taxon>
        <taxon>Sciurus</taxon>
    </lineage>
</organism>
<dbReference type="AlphaFoldDB" id="A0A8D2CVA6"/>
<gene>
    <name evidence="2" type="primary">HOXA10</name>
</gene>
<evidence type="ECO:0000313" key="3">
    <source>
        <dbReference type="Proteomes" id="UP000694564"/>
    </source>
</evidence>
<evidence type="ECO:0000256" key="1">
    <source>
        <dbReference type="SAM" id="MobiDB-lite"/>
    </source>
</evidence>
<dbReference type="GeneTree" id="ENSGT00940000162440"/>
<protein>
    <submittedName>
        <fullName evidence="2">Homeobox A10</fullName>
    </submittedName>
</protein>
<proteinExistence type="predicted"/>
<dbReference type="Ensembl" id="ENSSVLT00005016990.1">
    <property type="protein sequence ID" value="ENSSVLP00005015305.1"/>
    <property type="gene ID" value="ENSSVLG00005012252.1"/>
</dbReference>
<sequence length="172" mass="19653">MAHFRSMSKPPGSREPQRDSWPLFASDSKSSTVHYFTCAAPLRIKRGGLRIRSSWCNLEQRAFARPRWRRRVEKPLGSDFRNVSRQFQRRKRSQLAHCKERPEEALPVHQAPDAGAGEGVSLQHVPYSRAAPRDQPQRPPHGQTSENLVSEPQDETEENEPRKSDPGAHSQL</sequence>
<accession>A0A8D2CVA6</accession>
<feature type="region of interest" description="Disordered" evidence="1">
    <location>
        <begin position="71"/>
        <end position="172"/>
    </location>
</feature>